<dbReference type="Pfam" id="PF13102">
    <property type="entry name" value="Phage_int_SAM_5"/>
    <property type="match status" value="1"/>
</dbReference>
<reference evidence="6" key="1">
    <citation type="submission" date="2018-05" db="EMBL/GenBank/DDBJ databases">
        <authorList>
            <person name="Lanie J.A."/>
            <person name="Ng W.-L."/>
            <person name="Kazmierczak K.M."/>
            <person name="Andrzejewski T.M."/>
            <person name="Davidsen T.M."/>
            <person name="Wayne K.J."/>
            <person name="Tettelin H."/>
            <person name="Glass J.I."/>
            <person name="Rusch D."/>
            <person name="Podicherti R."/>
            <person name="Tsui H.-C.T."/>
            <person name="Winkler M.E."/>
        </authorList>
    </citation>
    <scope>NUCLEOTIDE SEQUENCE</scope>
</reference>
<dbReference type="GO" id="GO:0006310">
    <property type="term" value="P:DNA recombination"/>
    <property type="evidence" value="ECO:0007669"/>
    <property type="project" value="UniProtKB-KW"/>
</dbReference>
<dbReference type="SUPFAM" id="SSF56349">
    <property type="entry name" value="DNA breaking-rejoining enzymes"/>
    <property type="match status" value="1"/>
</dbReference>
<dbReference type="Pfam" id="PF00589">
    <property type="entry name" value="Phage_integrase"/>
    <property type="match status" value="1"/>
</dbReference>
<proteinExistence type="inferred from homology"/>
<sequence>MTNKKMAKKVQEYWDLKLIKGELDFLGLNMASRMTIKQYFLKYLIFISSRKSETTVNIAKGILKKFHIYLDELNIIKLDEIKVSTINGYIDWLNCAPKTKKNHINTISLMLKQAINEDLIKTNPTKKATLPIITQVRPNRPFTQEDIQIIFKNAGSWDLYYLFLYYTGLRAGDAAMLTHGNIDRTRKIITNFVRKSRRIHEFPLADALDEATPHLQDKTPLFPSLFAKKELSTGERVTNEKRLHHNLAKPRKYIQAILKAAQRPHGNLHSFRVTYNNALLDIGVSIQDRQVLLAHSATSTTKIYTHPNIELARSYVNQIANPLSITENN</sequence>
<dbReference type="PROSITE" id="PS51898">
    <property type="entry name" value="TYR_RECOMBINASE"/>
    <property type="match status" value="1"/>
</dbReference>
<evidence type="ECO:0000256" key="3">
    <source>
        <dbReference type="ARBA" id="ARBA00023172"/>
    </source>
</evidence>
<keyword evidence="3" id="KW-0233">DNA recombination</keyword>
<feature type="domain" description="Tyr recombinase" evidence="4">
    <location>
        <begin position="137"/>
        <end position="317"/>
    </location>
</feature>
<name>A0A381YHL5_9ZZZZ</name>
<evidence type="ECO:0000259" key="4">
    <source>
        <dbReference type="PROSITE" id="PS51898"/>
    </source>
</evidence>
<dbReference type="InterPro" id="IPR013762">
    <property type="entry name" value="Integrase-like_cat_sf"/>
</dbReference>
<dbReference type="PROSITE" id="PS51900">
    <property type="entry name" value="CB"/>
    <property type="match status" value="1"/>
</dbReference>
<dbReference type="InterPro" id="IPR010998">
    <property type="entry name" value="Integrase_recombinase_N"/>
</dbReference>
<organism evidence="6">
    <name type="scientific">marine metagenome</name>
    <dbReference type="NCBI Taxonomy" id="408172"/>
    <lineage>
        <taxon>unclassified sequences</taxon>
        <taxon>metagenomes</taxon>
        <taxon>ecological metagenomes</taxon>
    </lineage>
</organism>
<dbReference type="GO" id="GO:0003677">
    <property type="term" value="F:DNA binding"/>
    <property type="evidence" value="ECO:0007669"/>
    <property type="project" value="UniProtKB-KW"/>
</dbReference>
<gene>
    <name evidence="6" type="ORF">METZ01_LOCUS129309</name>
</gene>
<dbReference type="InterPro" id="IPR011010">
    <property type="entry name" value="DNA_brk_join_enz"/>
</dbReference>
<dbReference type="EMBL" id="UINC01018244">
    <property type="protein sequence ID" value="SVA76455.1"/>
    <property type="molecule type" value="Genomic_DNA"/>
</dbReference>
<evidence type="ECO:0000259" key="5">
    <source>
        <dbReference type="PROSITE" id="PS51900"/>
    </source>
</evidence>
<comment type="similarity">
    <text evidence="1">Belongs to the 'phage' integrase family.</text>
</comment>
<dbReference type="PANTHER" id="PTHR30349">
    <property type="entry name" value="PHAGE INTEGRASE-RELATED"/>
    <property type="match status" value="1"/>
</dbReference>
<evidence type="ECO:0000256" key="2">
    <source>
        <dbReference type="ARBA" id="ARBA00023125"/>
    </source>
</evidence>
<evidence type="ECO:0000256" key="1">
    <source>
        <dbReference type="ARBA" id="ARBA00008857"/>
    </source>
</evidence>
<keyword evidence="2" id="KW-0238">DNA-binding</keyword>
<evidence type="ECO:0008006" key="7">
    <source>
        <dbReference type="Google" id="ProtNLM"/>
    </source>
</evidence>
<dbReference type="PANTHER" id="PTHR30349:SF64">
    <property type="entry name" value="PROPHAGE INTEGRASE INTD-RELATED"/>
    <property type="match status" value="1"/>
</dbReference>
<feature type="domain" description="Core-binding (CB)" evidence="5">
    <location>
        <begin position="31"/>
        <end position="115"/>
    </location>
</feature>
<dbReference type="GO" id="GO:0015074">
    <property type="term" value="P:DNA integration"/>
    <property type="evidence" value="ECO:0007669"/>
    <property type="project" value="InterPro"/>
</dbReference>
<dbReference type="InterPro" id="IPR002104">
    <property type="entry name" value="Integrase_catalytic"/>
</dbReference>
<dbReference type="Gene3D" id="1.10.443.10">
    <property type="entry name" value="Intergrase catalytic core"/>
    <property type="match status" value="1"/>
</dbReference>
<dbReference type="InterPro" id="IPR025269">
    <property type="entry name" value="SAM-like_dom"/>
</dbReference>
<protein>
    <recommendedName>
        <fullName evidence="7">Tyr recombinase domain-containing protein</fullName>
    </recommendedName>
</protein>
<evidence type="ECO:0000313" key="6">
    <source>
        <dbReference type="EMBL" id="SVA76455.1"/>
    </source>
</evidence>
<dbReference type="InterPro" id="IPR044068">
    <property type="entry name" value="CB"/>
</dbReference>
<dbReference type="InterPro" id="IPR050090">
    <property type="entry name" value="Tyrosine_recombinase_XerCD"/>
</dbReference>
<dbReference type="Gene3D" id="1.10.150.130">
    <property type="match status" value="1"/>
</dbReference>
<dbReference type="AlphaFoldDB" id="A0A381YHL5"/>
<accession>A0A381YHL5</accession>